<evidence type="ECO:0000313" key="2">
    <source>
        <dbReference type="EMBL" id="RRC99970.1"/>
    </source>
</evidence>
<feature type="transmembrane region" description="Helical" evidence="1">
    <location>
        <begin position="6"/>
        <end position="26"/>
    </location>
</feature>
<sequence>MLYNAVGMLSSVFFIGCLFGLIDQIRRIRKRKLSVDSQHEGFATQSISANAFFSSFIAFYAFFLYSFMLDEVEYYILVTRFFAASMTLVILYEIYTDRQAFSQKLPFITGIICMTLAGLAYLYREDVLVLGRSTSIILACGATLVMLQGGIQQIRRIIKERSTGVLSLPMNAIFMAKDLSNVAFGMVLGISDGWPLIMLGSISALLKLSIILQFFYYRKTQHKSESSGN</sequence>
<organism evidence="2 3">
    <name type="scientific">Amphritea balenae</name>
    <dbReference type="NCBI Taxonomy" id="452629"/>
    <lineage>
        <taxon>Bacteria</taxon>
        <taxon>Pseudomonadati</taxon>
        <taxon>Pseudomonadota</taxon>
        <taxon>Gammaproteobacteria</taxon>
        <taxon>Oceanospirillales</taxon>
        <taxon>Oceanospirillaceae</taxon>
        <taxon>Amphritea</taxon>
    </lineage>
</organism>
<feature type="transmembrane region" description="Helical" evidence="1">
    <location>
        <begin position="196"/>
        <end position="217"/>
    </location>
</feature>
<evidence type="ECO:0000256" key="1">
    <source>
        <dbReference type="SAM" id="Phobius"/>
    </source>
</evidence>
<protein>
    <recommendedName>
        <fullName evidence="4">PQ-loop repeat-containing protein</fullName>
    </recommendedName>
</protein>
<feature type="transmembrane region" description="Helical" evidence="1">
    <location>
        <begin position="47"/>
        <end position="68"/>
    </location>
</feature>
<evidence type="ECO:0008006" key="4">
    <source>
        <dbReference type="Google" id="ProtNLM"/>
    </source>
</evidence>
<name>A0A3P1SS79_9GAMM</name>
<keyword evidence="1" id="KW-1133">Transmembrane helix</keyword>
<evidence type="ECO:0000313" key="3">
    <source>
        <dbReference type="Proteomes" id="UP000267535"/>
    </source>
</evidence>
<feature type="transmembrane region" description="Helical" evidence="1">
    <location>
        <begin position="105"/>
        <end position="123"/>
    </location>
</feature>
<dbReference type="AlphaFoldDB" id="A0A3P1SS79"/>
<reference evidence="2 3" key="1">
    <citation type="submission" date="2018-11" db="EMBL/GenBank/DDBJ databases">
        <title>The draft genome sequence of Amphritea balenae JAMM 1525T.</title>
        <authorList>
            <person name="Fang Z."/>
            <person name="Zhang Y."/>
            <person name="Han X."/>
        </authorList>
    </citation>
    <scope>NUCLEOTIDE SEQUENCE [LARGE SCALE GENOMIC DNA]</scope>
    <source>
        <strain evidence="2 3">JAMM 1525</strain>
    </source>
</reference>
<feature type="transmembrane region" description="Helical" evidence="1">
    <location>
        <begin position="168"/>
        <end position="190"/>
    </location>
</feature>
<gene>
    <name evidence="2" type="ORF">EHS89_07075</name>
</gene>
<keyword evidence="3" id="KW-1185">Reference proteome</keyword>
<dbReference type="Gene3D" id="1.20.1280.290">
    <property type="match status" value="1"/>
</dbReference>
<feature type="transmembrane region" description="Helical" evidence="1">
    <location>
        <begin position="74"/>
        <end position="93"/>
    </location>
</feature>
<dbReference type="EMBL" id="RQXV01000003">
    <property type="protein sequence ID" value="RRC99970.1"/>
    <property type="molecule type" value="Genomic_DNA"/>
</dbReference>
<comment type="caution">
    <text evidence="2">The sequence shown here is derived from an EMBL/GenBank/DDBJ whole genome shotgun (WGS) entry which is preliminary data.</text>
</comment>
<accession>A0A3P1SS79</accession>
<dbReference type="OrthoDB" id="8701531at2"/>
<proteinExistence type="predicted"/>
<dbReference type="RefSeq" id="WP_124925440.1">
    <property type="nucleotide sequence ID" value="NZ_BMOH01000005.1"/>
</dbReference>
<feature type="transmembrane region" description="Helical" evidence="1">
    <location>
        <begin position="129"/>
        <end position="147"/>
    </location>
</feature>
<dbReference type="Proteomes" id="UP000267535">
    <property type="component" value="Unassembled WGS sequence"/>
</dbReference>
<keyword evidence="1" id="KW-0472">Membrane</keyword>
<keyword evidence="1" id="KW-0812">Transmembrane</keyword>